<sequence>MATQAPDVEIRVGNATAGVNTNKKYLERDSMETIFRRLQASLAKLTTASEKQTAASEQQAPAFASFGFFLNTVDQTVEDEECVEHECDPSLDINNTLDNVLETTRVAVNEKVHTAIY</sequence>
<dbReference type="AlphaFoldDB" id="A0A6S7JQM1"/>
<evidence type="ECO:0000313" key="1">
    <source>
        <dbReference type="EMBL" id="CAB4034986.1"/>
    </source>
</evidence>
<dbReference type="Proteomes" id="UP001152795">
    <property type="component" value="Unassembled WGS sequence"/>
</dbReference>
<gene>
    <name evidence="1" type="ORF">PACLA_8A057273</name>
</gene>
<accession>A0A6S7JQM1</accession>
<protein>
    <submittedName>
        <fullName evidence="1">Uncharacterized protein</fullName>
    </submittedName>
</protein>
<evidence type="ECO:0000313" key="2">
    <source>
        <dbReference type="Proteomes" id="UP001152795"/>
    </source>
</evidence>
<proteinExistence type="predicted"/>
<dbReference type="EMBL" id="CACRXK020020595">
    <property type="protein sequence ID" value="CAB4034986.1"/>
    <property type="molecule type" value="Genomic_DNA"/>
</dbReference>
<keyword evidence="2" id="KW-1185">Reference proteome</keyword>
<reference evidence="1" key="1">
    <citation type="submission" date="2020-04" db="EMBL/GenBank/DDBJ databases">
        <authorList>
            <person name="Alioto T."/>
            <person name="Alioto T."/>
            <person name="Gomez Garrido J."/>
        </authorList>
    </citation>
    <scope>NUCLEOTIDE SEQUENCE</scope>
    <source>
        <strain evidence="1">A484AB</strain>
    </source>
</reference>
<name>A0A6S7JQM1_PARCT</name>
<organism evidence="1 2">
    <name type="scientific">Paramuricea clavata</name>
    <name type="common">Red gorgonian</name>
    <name type="synonym">Violescent sea-whip</name>
    <dbReference type="NCBI Taxonomy" id="317549"/>
    <lineage>
        <taxon>Eukaryota</taxon>
        <taxon>Metazoa</taxon>
        <taxon>Cnidaria</taxon>
        <taxon>Anthozoa</taxon>
        <taxon>Octocorallia</taxon>
        <taxon>Malacalcyonacea</taxon>
        <taxon>Plexauridae</taxon>
        <taxon>Paramuricea</taxon>
    </lineage>
</organism>
<comment type="caution">
    <text evidence="1">The sequence shown here is derived from an EMBL/GenBank/DDBJ whole genome shotgun (WGS) entry which is preliminary data.</text>
</comment>